<dbReference type="FunFam" id="3.40.50.300:FF:000472">
    <property type="entry name" value="ATP-binding cassette, sub-family F (GCN20), member 1"/>
    <property type="match status" value="1"/>
</dbReference>
<dbReference type="InterPro" id="IPR027417">
    <property type="entry name" value="P-loop_NTPase"/>
</dbReference>
<evidence type="ECO:0000256" key="4">
    <source>
        <dbReference type="ARBA" id="ARBA00011054"/>
    </source>
</evidence>
<protein>
    <recommendedName>
        <fullName evidence="12">ATP-binding cassette sub-family F member 1</fullName>
    </recommendedName>
</protein>
<evidence type="ECO:0000256" key="5">
    <source>
        <dbReference type="ARBA" id="ARBA00022490"/>
    </source>
</evidence>
<feature type="compositionally biased region" description="Basic and acidic residues" evidence="13">
    <location>
        <begin position="31"/>
        <end position="43"/>
    </location>
</feature>
<dbReference type="InterPro" id="IPR050611">
    <property type="entry name" value="ABCF"/>
</dbReference>
<dbReference type="GO" id="GO:0005524">
    <property type="term" value="F:ATP binding"/>
    <property type="evidence" value="ECO:0007669"/>
    <property type="project" value="UniProtKB-KW"/>
</dbReference>
<feature type="compositionally biased region" description="Basic residues" evidence="13">
    <location>
        <begin position="82"/>
        <end position="94"/>
    </location>
</feature>
<keyword evidence="9" id="KW-0067">ATP-binding</keyword>
<feature type="compositionally biased region" description="Basic and acidic residues" evidence="13">
    <location>
        <begin position="635"/>
        <end position="668"/>
    </location>
</feature>
<feature type="compositionally biased region" description="Basic residues" evidence="13">
    <location>
        <begin position="322"/>
        <end position="331"/>
    </location>
</feature>
<dbReference type="GO" id="GO:0016887">
    <property type="term" value="F:ATP hydrolysis activity"/>
    <property type="evidence" value="ECO:0007669"/>
    <property type="project" value="InterPro"/>
</dbReference>
<dbReference type="InterPro" id="IPR032781">
    <property type="entry name" value="ABC_tran_Xtn"/>
</dbReference>
<dbReference type="PANTHER" id="PTHR19211:SF14">
    <property type="entry name" value="ATP-BINDING CASSETTE SUB-FAMILY F MEMBER 1"/>
    <property type="match status" value="1"/>
</dbReference>
<evidence type="ECO:0000256" key="8">
    <source>
        <dbReference type="ARBA" id="ARBA00022741"/>
    </source>
</evidence>
<evidence type="ECO:0000256" key="12">
    <source>
        <dbReference type="ARBA" id="ARBA00073921"/>
    </source>
</evidence>
<feature type="domain" description="ABC transporter" evidence="14">
    <location>
        <begin position="703"/>
        <end position="917"/>
    </location>
</feature>
<evidence type="ECO:0000313" key="15">
    <source>
        <dbReference type="EMBL" id="CAK1548250.1"/>
    </source>
</evidence>
<keyword evidence="16" id="KW-1185">Reference proteome</keyword>
<dbReference type="InterPro" id="IPR003439">
    <property type="entry name" value="ABC_transporter-like_ATP-bd"/>
</dbReference>
<comment type="similarity">
    <text evidence="4">Belongs to the ABC transporter superfamily. ABCF family. EF3 subfamily.</text>
</comment>
<keyword evidence="5" id="KW-0963">Cytoplasm</keyword>
<proteinExistence type="inferred from homology"/>
<keyword evidence="10" id="KW-0010">Activator</keyword>
<evidence type="ECO:0000256" key="6">
    <source>
        <dbReference type="ARBA" id="ARBA00022553"/>
    </source>
</evidence>
<feature type="region of interest" description="Disordered" evidence="13">
    <location>
        <begin position="635"/>
        <end position="676"/>
    </location>
</feature>
<name>A0AAV1JI61_9NEOP</name>
<feature type="region of interest" description="Disordered" evidence="13">
    <location>
        <begin position="15"/>
        <end position="335"/>
    </location>
</feature>
<comment type="subcellular location">
    <subcellularLocation>
        <location evidence="2">Cytoplasm</location>
    </subcellularLocation>
    <subcellularLocation>
        <location evidence="1">Nucleus envelope</location>
    </subcellularLocation>
    <subcellularLocation>
        <location evidence="3">Nucleus</location>
        <location evidence="3">Nucleoplasm</location>
    </subcellularLocation>
</comment>
<keyword evidence="6" id="KW-0597">Phosphoprotein</keyword>
<dbReference type="PROSITE" id="PS00211">
    <property type="entry name" value="ABC_TRANSPORTER_1"/>
    <property type="match status" value="2"/>
</dbReference>
<dbReference type="InterPro" id="IPR003593">
    <property type="entry name" value="AAA+_ATPase"/>
</dbReference>
<evidence type="ECO:0000256" key="2">
    <source>
        <dbReference type="ARBA" id="ARBA00004496"/>
    </source>
</evidence>
<feature type="compositionally biased region" description="Acidic residues" evidence="13">
    <location>
        <begin position="300"/>
        <end position="312"/>
    </location>
</feature>
<dbReference type="EMBL" id="CAVLEF010000010">
    <property type="protein sequence ID" value="CAK1548250.1"/>
    <property type="molecule type" value="Genomic_DNA"/>
</dbReference>
<keyword evidence="8" id="KW-0547">Nucleotide-binding</keyword>
<dbReference type="GO" id="GO:0005737">
    <property type="term" value="C:cytoplasm"/>
    <property type="evidence" value="ECO:0007669"/>
    <property type="project" value="UniProtKB-SubCell"/>
</dbReference>
<gene>
    <name evidence="15" type="ORF">LNINA_LOCUS7664</name>
</gene>
<dbReference type="Gene3D" id="3.40.50.300">
    <property type="entry name" value="P-loop containing nucleotide triphosphate hydrolases"/>
    <property type="match status" value="2"/>
</dbReference>
<accession>A0AAV1JI61</accession>
<dbReference type="Pfam" id="PF00005">
    <property type="entry name" value="ABC_tran"/>
    <property type="match status" value="2"/>
</dbReference>
<dbReference type="CDD" id="cd03221">
    <property type="entry name" value="ABCF_EF-3"/>
    <property type="match status" value="2"/>
</dbReference>
<dbReference type="SUPFAM" id="SSF52540">
    <property type="entry name" value="P-loop containing nucleoside triphosphate hydrolases"/>
    <property type="match status" value="2"/>
</dbReference>
<dbReference type="SMART" id="SM00382">
    <property type="entry name" value="AAA"/>
    <property type="match status" value="2"/>
</dbReference>
<feature type="compositionally biased region" description="Basic residues" evidence="13">
    <location>
        <begin position="196"/>
        <end position="207"/>
    </location>
</feature>
<feature type="compositionally biased region" description="Basic residues" evidence="13">
    <location>
        <begin position="158"/>
        <end position="167"/>
    </location>
</feature>
<dbReference type="Proteomes" id="UP001497472">
    <property type="component" value="Unassembled WGS sequence"/>
</dbReference>
<keyword evidence="11" id="KW-0539">Nucleus</keyword>
<keyword evidence="7" id="KW-0677">Repeat</keyword>
<dbReference type="PANTHER" id="PTHR19211">
    <property type="entry name" value="ATP-BINDING TRANSPORT PROTEIN-RELATED"/>
    <property type="match status" value="1"/>
</dbReference>
<evidence type="ECO:0000256" key="10">
    <source>
        <dbReference type="ARBA" id="ARBA00023159"/>
    </source>
</evidence>
<evidence type="ECO:0000256" key="11">
    <source>
        <dbReference type="ARBA" id="ARBA00023242"/>
    </source>
</evidence>
<evidence type="ECO:0000256" key="9">
    <source>
        <dbReference type="ARBA" id="ARBA00022840"/>
    </source>
</evidence>
<dbReference type="InterPro" id="IPR017871">
    <property type="entry name" value="ABC_transporter-like_CS"/>
</dbReference>
<feature type="domain" description="ABC transporter" evidence="14">
    <location>
        <begin position="379"/>
        <end position="623"/>
    </location>
</feature>
<evidence type="ECO:0000259" key="14">
    <source>
        <dbReference type="PROSITE" id="PS50893"/>
    </source>
</evidence>
<comment type="caution">
    <text evidence="15">The sequence shown here is derived from an EMBL/GenBank/DDBJ whole genome shotgun (WGS) entry which is preliminary data.</text>
</comment>
<feature type="compositionally biased region" description="Basic residues" evidence="13">
    <location>
        <begin position="272"/>
        <end position="281"/>
    </location>
</feature>
<evidence type="ECO:0000256" key="7">
    <source>
        <dbReference type="ARBA" id="ARBA00022737"/>
    </source>
</evidence>
<evidence type="ECO:0000256" key="3">
    <source>
        <dbReference type="ARBA" id="ARBA00004642"/>
    </source>
</evidence>
<dbReference type="NCBIfam" id="NF000355">
    <property type="entry name" value="ribo_prot_ABC_F"/>
    <property type="match status" value="1"/>
</dbReference>
<dbReference type="GO" id="GO:0005635">
    <property type="term" value="C:nuclear envelope"/>
    <property type="evidence" value="ECO:0007669"/>
    <property type="project" value="UniProtKB-SubCell"/>
</dbReference>
<dbReference type="FunFam" id="3.40.50.300:FF:000471">
    <property type="entry name" value="ATP-binding cassette, sub-family F (GCN20), member 1"/>
    <property type="match status" value="1"/>
</dbReference>
<reference evidence="15 16" key="1">
    <citation type="submission" date="2023-11" db="EMBL/GenBank/DDBJ databases">
        <authorList>
            <person name="Okamura Y."/>
        </authorList>
    </citation>
    <scope>NUCLEOTIDE SEQUENCE [LARGE SCALE GENOMIC DNA]</scope>
</reference>
<evidence type="ECO:0000256" key="13">
    <source>
        <dbReference type="SAM" id="MobiDB-lite"/>
    </source>
</evidence>
<evidence type="ECO:0000313" key="16">
    <source>
        <dbReference type="Proteomes" id="UP001497472"/>
    </source>
</evidence>
<sequence>MLTVLTQYSRFIKMSKKKGGKKHLDVDEDFEEKKAVGSDDITSKSKGKGKKKGKEVADFSDGEAGDIKKVHGSDEEEEIKPAAKKSQKKGKNKKKVDQSDDEQDDKSVVSNATSTASKPAAKASKKKKGKGKKDDDWSDEGGDIELKQVSEEEEVKPVSKKKAKNKKKVVESEEEVSDNEDAKSVISDVSSNTAQPKKKAKAKNKKKAAADSDQSENEDSKSVVSNISSNPPPPTKTKNAKGKSKKDDWPEEESDKELKIDSEEEDILKPVVKSKLKNRKKNNIDNIEEEMKKFQIKDSDPEEVNETEEAEKEETKPEEKKMSHKEKKKLKKQQEYEKQMEMLTKKGGQGHSDLDANFTVSQAQKSAGQMAALENAVDIKVENFSIAAKGKDLFVNANLLIANGRRYGLVGPNGHGKTTLLRHLAQRAFPLPPHIDILLCEQEVTASDMSAVDTLLESDVKRKELLEECKELEGLIEKGDLTKQDKLNEVYAELKAIGADSAEPRARRILAGLGFSKEMQNRATKNFSGGWRMRVSLARALYIEPTLLLLDEPTNHLDLNAVIWLDNYLQGWKKTLLVVSHDQSFLDNVCNEIIHLDQQKLYYYKGNYSMFKKMYAQKRKEMIKEYEKQEKRLKELKAHGQSKKAAEKKQKEALTRKQEKNRSKSQREENEDNAAPVTLLQRPKEYIVKFNFPDPPPLQPPILGLHNVTFNFPTQKPLFIEVDFGIDLNSRIAIVGPNGVGKSTFLKLLVGELSPIRGELLRNHRLRIGRFDQHSGEHLTAEESPVEYLQRLFGLQYEKARKALGTFGLASHAHTIKMKDLSGGQKARVALAELTLMAPDVIILDEPTNNLDIESIDALAEAINEYKGGVVIVSHDERLIRETECALYVIEDQTINEVDGDFDDYRKELLESLGETINSPSIIANAAVLQ</sequence>
<evidence type="ECO:0000256" key="1">
    <source>
        <dbReference type="ARBA" id="ARBA00004259"/>
    </source>
</evidence>
<dbReference type="GO" id="GO:0005654">
    <property type="term" value="C:nucleoplasm"/>
    <property type="evidence" value="ECO:0007669"/>
    <property type="project" value="UniProtKB-SubCell"/>
</dbReference>
<dbReference type="PROSITE" id="PS50893">
    <property type="entry name" value="ABC_TRANSPORTER_2"/>
    <property type="match status" value="2"/>
</dbReference>
<organism evidence="15 16">
    <name type="scientific">Leptosia nina</name>
    <dbReference type="NCBI Taxonomy" id="320188"/>
    <lineage>
        <taxon>Eukaryota</taxon>
        <taxon>Metazoa</taxon>
        <taxon>Ecdysozoa</taxon>
        <taxon>Arthropoda</taxon>
        <taxon>Hexapoda</taxon>
        <taxon>Insecta</taxon>
        <taxon>Pterygota</taxon>
        <taxon>Neoptera</taxon>
        <taxon>Endopterygota</taxon>
        <taxon>Lepidoptera</taxon>
        <taxon>Glossata</taxon>
        <taxon>Ditrysia</taxon>
        <taxon>Papilionoidea</taxon>
        <taxon>Pieridae</taxon>
        <taxon>Pierinae</taxon>
        <taxon>Leptosia</taxon>
    </lineage>
</organism>
<dbReference type="Pfam" id="PF12848">
    <property type="entry name" value="ABC_tran_Xtn"/>
    <property type="match status" value="1"/>
</dbReference>
<dbReference type="AlphaFoldDB" id="A0AAV1JI61"/>
<feature type="compositionally biased region" description="Basic and acidic residues" evidence="13">
    <location>
        <begin position="289"/>
        <end position="299"/>
    </location>
</feature>